<reference evidence="4 5" key="1">
    <citation type="journal article" date="2018" name="G3 (Bethesda)">
        <title>A High-Quality Reference Genome for the Invasive Mosquitofish Gambusia affinis Using a Chicago Library.</title>
        <authorList>
            <person name="Hoffberg S.L."/>
            <person name="Troendle N.J."/>
            <person name="Glenn T.C."/>
            <person name="Mahmud O."/>
            <person name="Louha S."/>
            <person name="Chalopin D."/>
            <person name="Bennetzen J.L."/>
            <person name="Mauricio R."/>
        </authorList>
    </citation>
    <scope>NUCLEOTIDE SEQUENCE [LARGE SCALE GENOMIC DNA]</scope>
    <source>
        <strain evidence="4">NE01/NJP1002.9</strain>
        <tissue evidence="4">Muscle</tissue>
    </source>
</reference>
<feature type="domain" description="NIPSNAP" evidence="3">
    <location>
        <begin position="161"/>
        <end position="260"/>
    </location>
</feature>
<evidence type="ECO:0000313" key="4">
    <source>
        <dbReference type="EMBL" id="PWA28771.1"/>
    </source>
</evidence>
<comment type="caution">
    <text evidence="4">The sequence shown here is derived from an EMBL/GenBank/DDBJ whole genome shotgun (WGS) entry which is preliminary data.</text>
</comment>
<name>A0A315VZH2_GAMAF</name>
<dbReference type="AlphaFoldDB" id="A0A315VZH2"/>
<feature type="region of interest" description="Disordered" evidence="2">
    <location>
        <begin position="1"/>
        <end position="23"/>
    </location>
</feature>
<evidence type="ECO:0000256" key="1">
    <source>
        <dbReference type="ARBA" id="ARBA00005291"/>
    </source>
</evidence>
<organism evidence="4 5">
    <name type="scientific">Gambusia affinis</name>
    <name type="common">Western mosquitofish</name>
    <name type="synonym">Heterandria affinis</name>
    <dbReference type="NCBI Taxonomy" id="33528"/>
    <lineage>
        <taxon>Eukaryota</taxon>
        <taxon>Metazoa</taxon>
        <taxon>Chordata</taxon>
        <taxon>Craniata</taxon>
        <taxon>Vertebrata</taxon>
        <taxon>Euteleostomi</taxon>
        <taxon>Actinopterygii</taxon>
        <taxon>Neopterygii</taxon>
        <taxon>Teleostei</taxon>
        <taxon>Neoteleostei</taxon>
        <taxon>Acanthomorphata</taxon>
        <taxon>Ovalentaria</taxon>
        <taxon>Atherinomorphae</taxon>
        <taxon>Cyprinodontiformes</taxon>
        <taxon>Poeciliidae</taxon>
        <taxon>Poeciliinae</taxon>
        <taxon>Gambusia</taxon>
    </lineage>
</organism>
<dbReference type="InterPro" id="IPR051557">
    <property type="entry name" value="NipSnap_domain"/>
</dbReference>
<dbReference type="InterPro" id="IPR012577">
    <property type="entry name" value="NIPSNAP"/>
</dbReference>
<dbReference type="Gene3D" id="3.30.70.100">
    <property type="match status" value="2"/>
</dbReference>
<dbReference type="Pfam" id="PF07978">
    <property type="entry name" value="NIPSNAP"/>
    <property type="match status" value="2"/>
</dbReference>
<dbReference type="Proteomes" id="UP000250572">
    <property type="component" value="Unassembled WGS sequence"/>
</dbReference>
<keyword evidence="5" id="KW-1185">Reference proteome</keyword>
<dbReference type="InterPro" id="IPR011008">
    <property type="entry name" value="Dimeric_a/b-barrel"/>
</dbReference>
<evidence type="ECO:0000256" key="2">
    <source>
        <dbReference type="SAM" id="MobiDB-lite"/>
    </source>
</evidence>
<proteinExistence type="inferred from homology"/>
<gene>
    <name evidence="4" type="ORF">CCH79_00020856</name>
</gene>
<dbReference type="EMBL" id="NHOQ01000741">
    <property type="protein sequence ID" value="PWA28771.1"/>
    <property type="molecule type" value="Genomic_DNA"/>
</dbReference>
<evidence type="ECO:0000313" key="5">
    <source>
        <dbReference type="Proteomes" id="UP000250572"/>
    </source>
</evidence>
<sequence>MLWDYSATSGGVESVQGTMKPPDYRGILERNVLPRPSAHLATGPQQEQRTFYEFRTYSIRPDQNSAFLKLTNEKIHLRTAHSQLIGYWTVEYGGLNQVFHIWQYDSYSQRAAVRAALAQDPSWISEYISKALPLLTVQDNEVSYLVPWSRLKSPPQPGGVFELATFQMRPGGPAVWGGAFQAAMSAHDAPGYGKLLGAFHSEFGLLNRVHALWWFESADHRAECRHKAHTDARVVAAVRNSVAHLDSQRNQLMFPCPFSPMKPDLGSASCPGRTNHSSRPLWPQSSTEVLIQMLLNNKLTLNNMLIGSEPDQNQCKQTEVWNTKCCSQVKSRLPASHDALALRTATGGARRRDVHDHFLPPHRLVFGQVVVTLVLRKVHKHLRAQKNTFPISPVTFQSRFTCAGVRTLTWSKVVWVTE</sequence>
<feature type="domain" description="NIPSNAP" evidence="3">
    <location>
        <begin position="52"/>
        <end position="150"/>
    </location>
</feature>
<accession>A0A315VZH2</accession>
<dbReference type="STRING" id="33528.ENSGAFP00000008862"/>
<dbReference type="SUPFAM" id="SSF54909">
    <property type="entry name" value="Dimeric alpha+beta barrel"/>
    <property type="match status" value="2"/>
</dbReference>
<evidence type="ECO:0000259" key="3">
    <source>
        <dbReference type="Pfam" id="PF07978"/>
    </source>
</evidence>
<dbReference type="GO" id="GO:0000423">
    <property type="term" value="P:mitophagy"/>
    <property type="evidence" value="ECO:0007669"/>
    <property type="project" value="UniProtKB-ARBA"/>
</dbReference>
<comment type="similarity">
    <text evidence="1">Belongs to the NipSnap family.</text>
</comment>
<dbReference type="FunFam" id="3.30.70.100:FF:000017">
    <property type="entry name" value="Protein NipSnap homolog 3A"/>
    <property type="match status" value="1"/>
</dbReference>
<dbReference type="GO" id="GO:0005739">
    <property type="term" value="C:mitochondrion"/>
    <property type="evidence" value="ECO:0007669"/>
    <property type="project" value="TreeGrafter"/>
</dbReference>
<dbReference type="PANTHER" id="PTHR21017:SF19">
    <property type="entry name" value="PROTEIN NIPSNAP HOMOLOG 3B"/>
    <property type="match status" value="1"/>
</dbReference>
<feature type="compositionally biased region" description="Polar residues" evidence="2">
    <location>
        <begin position="1"/>
        <end position="17"/>
    </location>
</feature>
<dbReference type="PANTHER" id="PTHR21017">
    <property type="entry name" value="NIPSNAP-RELATED"/>
    <property type="match status" value="1"/>
</dbReference>
<protein>
    <recommendedName>
        <fullName evidence="3">NIPSNAP domain-containing protein</fullName>
    </recommendedName>
</protein>